<name>A0A1Y2HYB0_9FUNG</name>
<feature type="compositionally biased region" description="Low complexity" evidence="13">
    <location>
        <begin position="58"/>
        <end position="90"/>
    </location>
</feature>
<feature type="region of interest" description="Disordered" evidence="13">
    <location>
        <begin position="388"/>
        <end position="413"/>
    </location>
</feature>
<proteinExistence type="predicted"/>
<keyword evidence="9" id="KW-0862">Zinc</keyword>
<organism evidence="16 17">
    <name type="scientific">Catenaria anguillulae PL171</name>
    <dbReference type="NCBI Taxonomy" id="765915"/>
    <lineage>
        <taxon>Eukaryota</taxon>
        <taxon>Fungi</taxon>
        <taxon>Fungi incertae sedis</taxon>
        <taxon>Blastocladiomycota</taxon>
        <taxon>Blastocladiomycetes</taxon>
        <taxon>Blastocladiales</taxon>
        <taxon>Catenariaceae</taxon>
        <taxon>Catenaria</taxon>
    </lineage>
</organism>
<dbReference type="InterPro" id="IPR001841">
    <property type="entry name" value="Znf_RING"/>
</dbReference>
<evidence type="ECO:0000313" key="16">
    <source>
        <dbReference type="EMBL" id="ORZ38733.1"/>
    </source>
</evidence>
<feature type="domain" description="RING-type" evidence="15">
    <location>
        <begin position="426"/>
        <end position="467"/>
    </location>
</feature>
<evidence type="ECO:0000313" key="17">
    <source>
        <dbReference type="Proteomes" id="UP000193411"/>
    </source>
</evidence>
<keyword evidence="5 14" id="KW-0812">Transmembrane</keyword>
<dbReference type="EC" id="2.3.2.27" evidence="3"/>
<feature type="region of interest" description="Disordered" evidence="13">
    <location>
        <begin position="1"/>
        <end position="90"/>
    </location>
</feature>
<dbReference type="GO" id="GO:0016020">
    <property type="term" value="C:membrane"/>
    <property type="evidence" value="ECO:0007669"/>
    <property type="project" value="UniProtKB-SubCell"/>
</dbReference>
<comment type="subcellular location">
    <subcellularLocation>
        <location evidence="2">Membrane</location>
        <topology evidence="2">Multi-pass membrane protein</topology>
    </subcellularLocation>
</comment>
<keyword evidence="17" id="KW-1185">Reference proteome</keyword>
<evidence type="ECO:0000256" key="13">
    <source>
        <dbReference type="SAM" id="MobiDB-lite"/>
    </source>
</evidence>
<dbReference type="OrthoDB" id="660555at2759"/>
<evidence type="ECO:0000256" key="5">
    <source>
        <dbReference type="ARBA" id="ARBA00022692"/>
    </source>
</evidence>
<comment type="catalytic activity">
    <reaction evidence="1">
        <text>S-ubiquitinyl-[E2 ubiquitin-conjugating enzyme]-L-cysteine + [acceptor protein]-L-lysine = [E2 ubiquitin-conjugating enzyme]-L-cysteine + N(6)-ubiquitinyl-[acceptor protein]-L-lysine.</text>
        <dbReference type="EC" id="2.3.2.27"/>
    </reaction>
</comment>
<dbReference type="Gene3D" id="3.30.40.10">
    <property type="entry name" value="Zinc/RING finger domain, C3HC4 (zinc finger)"/>
    <property type="match status" value="1"/>
</dbReference>
<evidence type="ECO:0000256" key="11">
    <source>
        <dbReference type="ARBA" id="ARBA00023136"/>
    </source>
</evidence>
<gene>
    <name evidence="16" type="ORF">BCR44DRAFT_1280920</name>
</gene>
<feature type="transmembrane region" description="Helical" evidence="14">
    <location>
        <begin position="210"/>
        <end position="228"/>
    </location>
</feature>
<feature type="transmembrane region" description="Helical" evidence="14">
    <location>
        <begin position="243"/>
        <end position="273"/>
    </location>
</feature>
<keyword evidence="6" id="KW-0479">Metal-binding</keyword>
<evidence type="ECO:0000256" key="9">
    <source>
        <dbReference type="ARBA" id="ARBA00022833"/>
    </source>
</evidence>
<dbReference type="GO" id="GO:0016567">
    <property type="term" value="P:protein ubiquitination"/>
    <property type="evidence" value="ECO:0007669"/>
    <property type="project" value="TreeGrafter"/>
</dbReference>
<dbReference type="Pfam" id="PF13639">
    <property type="entry name" value="zf-RING_2"/>
    <property type="match status" value="1"/>
</dbReference>
<protein>
    <recommendedName>
        <fullName evidence="3">RING-type E3 ubiquitin transferase</fullName>
        <ecNumber evidence="3">2.3.2.27</ecNumber>
    </recommendedName>
</protein>
<keyword evidence="4" id="KW-0808">Transferase</keyword>
<evidence type="ECO:0000256" key="4">
    <source>
        <dbReference type="ARBA" id="ARBA00022679"/>
    </source>
</evidence>
<dbReference type="PROSITE" id="PS50089">
    <property type="entry name" value="ZF_RING_2"/>
    <property type="match status" value="1"/>
</dbReference>
<dbReference type="GO" id="GO:0006511">
    <property type="term" value="P:ubiquitin-dependent protein catabolic process"/>
    <property type="evidence" value="ECO:0007669"/>
    <property type="project" value="TreeGrafter"/>
</dbReference>
<evidence type="ECO:0000259" key="15">
    <source>
        <dbReference type="PROSITE" id="PS50089"/>
    </source>
</evidence>
<evidence type="ECO:0000256" key="3">
    <source>
        <dbReference type="ARBA" id="ARBA00012483"/>
    </source>
</evidence>
<keyword evidence="7 12" id="KW-0863">Zinc-finger</keyword>
<dbReference type="GO" id="GO:0008270">
    <property type="term" value="F:zinc ion binding"/>
    <property type="evidence" value="ECO:0007669"/>
    <property type="project" value="UniProtKB-KW"/>
</dbReference>
<dbReference type="AlphaFoldDB" id="A0A1Y2HYB0"/>
<accession>A0A1Y2HYB0</accession>
<evidence type="ECO:0000256" key="10">
    <source>
        <dbReference type="ARBA" id="ARBA00022989"/>
    </source>
</evidence>
<reference evidence="16 17" key="1">
    <citation type="submission" date="2016-07" db="EMBL/GenBank/DDBJ databases">
        <title>Pervasive Adenine N6-methylation of Active Genes in Fungi.</title>
        <authorList>
            <consortium name="DOE Joint Genome Institute"/>
            <person name="Mondo S.J."/>
            <person name="Dannebaum R.O."/>
            <person name="Kuo R.C."/>
            <person name="Labutti K."/>
            <person name="Haridas S."/>
            <person name="Kuo A."/>
            <person name="Salamov A."/>
            <person name="Ahrendt S.R."/>
            <person name="Lipzen A."/>
            <person name="Sullivan W."/>
            <person name="Andreopoulos W.B."/>
            <person name="Clum A."/>
            <person name="Lindquist E."/>
            <person name="Daum C."/>
            <person name="Ramamoorthy G.K."/>
            <person name="Gryganskyi A."/>
            <person name="Culley D."/>
            <person name="Magnuson J.K."/>
            <person name="James T.Y."/>
            <person name="O'Malley M.A."/>
            <person name="Stajich J.E."/>
            <person name="Spatafora J.W."/>
            <person name="Visel A."/>
            <person name="Grigoriev I.V."/>
        </authorList>
    </citation>
    <scope>NUCLEOTIDE SEQUENCE [LARGE SCALE GENOMIC DNA]</scope>
    <source>
        <strain evidence="16 17">PL171</strain>
    </source>
</reference>
<feature type="region of interest" description="Disordered" evidence="13">
    <location>
        <begin position="347"/>
        <end position="373"/>
    </location>
</feature>
<comment type="caution">
    <text evidence="16">The sequence shown here is derived from an EMBL/GenBank/DDBJ whole genome shotgun (WGS) entry which is preliminary data.</text>
</comment>
<evidence type="ECO:0000256" key="1">
    <source>
        <dbReference type="ARBA" id="ARBA00000900"/>
    </source>
</evidence>
<dbReference type="SMART" id="SM00184">
    <property type="entry name" value="RING"/>
    <property type="match status" value="1"/>
</dbReference>
<dbReference type="PANTHER" id="PTHR45977:SF4">
    <property type="entry name" value="RING-TYPE DOMAIN-CONTAINING PROTEIN"/>
    <property type="match status" value="1"/>
</dbReference>
<dbReference type="GO" id="GO:0061630">
    <property type="term" value="F:ubiquitin protein ligase activity"/>
    <property type="evidence" value="ECO:0007669"/>
    <property type="project" value="UniProtKB-EC"/>
</dbReference>
<dbReference type="Proteomes" id="UP000193411">
    <property type="component" value="Unassembled WGS sequence"/>
</dbReference>
<evidence type="ECO:0000256" key="12">
    <source>
        <dbReference type="PROSITE-ProRule" id="PRU00175"/>
    </source>
</evidence>
<feature type="transmembrane region" description="Helical" evidence="14">
    <location>
        <begin position="125"/>
        <end position="147"/>
    </location>
</feature>
<evidence type="ECO:0000256" key="2">
    <source>
        <dbReference type="ARBA" id="ARBA00004141"/>
    </source>
</evidence>
<dbReference type="STRING" id="765915.A0A1Y2HYB0"/>
<evidence type="ECO:0000256" key="7">
    <source>
        <dbReference type="ARBA" id="ARBA00022771"/>
    </source>
</evidence>
<evidence type="ECO:0000256" key="8">
    <source>
        <dbReference type="ARBA" id="ARBA00022786"/>
    </source>
</evidence>
<dbReference type="PANTHER" id="PTHR45977">
    <property type="entry name" value="TARGET OF ERK KINASE MPK-1"/>
    <property type="match status" value="1"/>
</dbReference>
<dbReference type="SUPFAM" id="SSF57850">
    <property type="entry name" value="RING/U-box"/>
    <property type="match status" value="1"/>
</dbReference>
<evidence type="ECO:0000256" key="6">
    <source>
        <dbReference type="ARBA" id="ARBA00022723"/>
    </source>
</evidence>
<keyword evidence="8" id="KW-0833">Ubl conjugation pathway</keyword>
<feature type="transmembrane region" description="Helical" evidence="14">
    <location>
        <begin position="167"/>
        <end position="184"/>
    </location>
</feature>
<sequence length="520" mass="55669">MNSNSNSNPQRPRQFESPAVTVAHSPLMVPDAATASASRQPDGNDHASPRTTAAIPLTRTRTSRSAATARSVARSTRSTARSTRSTASRVPAVTLLTNSRARSARFTMANHITQAWANASKHSRLVLILSILFQLAQTALPVAGLAITGRSGYSDGCAQLVTLNTAIAMRSFFLAVLLPYLFVLQRTSRARGISMSQSPEARIAFEAREVLNWVTAVLFILANFWVFMTPQCPAGTSLVTVTVIWILVTYLVYLTPLLLAVALILCLPCLLVAANHPRLNRVLSTWLHPQMQHRRAGGAVGAAGTAEAAGLSPWNGQLGALLTRPRGITTQELDKIECFTFSGRLGEESDDEEDQIDHGATREPSPNRTSDEEHDLALQPMTRHENIHLSPNQDHAPVTISTDPDGPSLPSPTYPPLALAADDAQCIICFEDYVPGDKLHVYKCGHHFHASCSSNWLSLSTLCPLCKQCVVTGQPTEVDHGAGAGGTTEMVELAAPGNNASASTLTDRVPRVASVGASAA</sequence>
<keyword evidence="10 14" id="KW-1133">Transmembrane helix</keyword>
<dbReference type="EMBL" id="MCFL01000007">
    <property type="protein sequence ID" value="ORZ38733.1"/>
    <property type="molecule type" value="Genomic_DNA"/>
</dbReference>
<keyword evidence="11 14" id="KW-0472">Membrane</keyword>
<evidence type="ECO:0000256" key="14">
    <source>
        <dbReference type="SAM" id="Phobius"/>
    </source>
</evidence>
<dbReference type="InterPro" id="IPR013083">
    <property type="entry name" value="Znf_RING/FYVE/PHD"/>
</dbReference>